<protein>
    <submittedName>
        <fullName evidence="1">Uncharacterized protein</fullName>
    </submittedName>
</protein>
<dbReference type="EMBL" id="CP019343">
    <property type="protein sequence ID" value="ARN73305.1"/>
    <property type="molecule type" value="Genomic_DNA"/>
</dbReference>
<proteinExistence type="predicted"/>
<dbReference type="OrthoDB" id="6882278at2"/>
<gene>
    <name evidence="1" type="ORF">BST96_03800</name>
</gene>
<keyword evidence="2" id="KW-1185">Reference proteome</keyword>
<accession>A0A1X9NBL7</accession>
<dbReference type="KEGG" id="osg:BST96_03800"/>
<dbReference type="RefSeq" id="WP_085757416.1">
    <property type="nucleotide sequence ID" value="NZ_CP019343.1"/>
</dbReference>
<dbReference type="Proteomes" id="UP000193450">
    <property type="component" value="Chromosome"/>
</dbReference>
<organism evidence="1 2">
    <name type="scientific">Oceanicoccus sagamiensis</name>
    <dbReference type="NCBI Taxonomy" id="716816"/>
    <lineage>
        <taxon>Bacteria</taxon>
        <taxon>Pseudomonadati</taxon>
        <taxon>Pseudomonadota</taxon>
        <taxon>Gammaproteobacteria</taxon>
        <taxon>Cellvibrionales</taxon>
        <taxon>Spongiibacteraceae</taxon>
        <taxon>Oceanicoccus</taxon>
    </lineage>
</organism>
<dbReference type="InterPro" id="IPR023814">
    <property type="entry name" value="His-Xaa-Ser_sys"/>
</dbReference>
<evidence type="ECO:0000313" key="1">
    <source>
        <dbReference type="EMBL" id="ARN73305.1"/>
    </source>
</evidence>
<reference evidence="1 2" key="1">
    <citation type="submission" date="2016-11" db="EMBL/GenBank/DDBJ databases">
        <title>Trade-off between light-utilization and light-protection in marine flavobacteria.</title>
        <authorList>
            <person name="Kumagai Y."/>
        </authorList>
    </citation>
    <scope>NUCLEOTIDE SEQUENCE [LARGE SCALE GENOMIC DNA]</scope>
    <source>
        <strain evidence="1 2">NBRC 107125</strain>
    </source>
</reference>
<dbReference type="STRING" id="716816.BST96_03800"/>
<dbReference type="AlphaFoldDB" id="A0A1X9NBL7"/>
<sequence length="118" mass="13954">MVEKIFRTIIILFCFLWIAKEVILPLATAAIYSKSYMGLVVDCDIAMESAWYGDERDELERKAQEIHLMDCHEYDKVRKIMLLSGLPETYLSWLGLKSLEIYQRPASEFTESHRFRER</sequence>
<evidence type="ECO:0000313" key="2">
    <source>
        <dbReference type="Proteomes" id="UP000193450"/>
    </source>
</evidence>
<name>A0A1X9NBL7_9GAMM</name>
<dbReference type="NCBIfam" id="TIGR03982">
    <property type="entry name" value="TIGR03982 family His-Xaa-Ser system protein"/>
    <property type="match status" value="1"/>
</dbReference>